<evidence type="ECO:0000313" key="3">
    <source>
        <dbReference type="Proteomes" id="UP000239156"/>
    </source>
</evidence>
<proteinExistence type="predicted"/>
<dbReference type="VEuPathDB" id="FungiDB:PSTT_05578"/>
<gene>
    <name evidence="2" type="ORF">PSTT_05578</name>
</gene>
<accession>A0A2S4VND3</accession>
<dbReference type="VEuPathDB" id="FungiDB:PSHT_08816"/>
<feature type="signal peptide" evidence="1">
    <location>
        <begin position="1"/>
        <end position="20"/>
    </location>
</feature>
<sequence length="185" mass="20373">MQFSTLLLAFIGIASESVIAEKIKPYPHYFGCEGVTWAGKSAPQPICGKLITPPVTPTDFNSQFLMICPMSHPKLTREVLPHFAGEFNSYTTLVAYIMYVPGKIGHVLPHEGTVDFHLEKHPKHPSAVLPIKHITDHCTSASPSTASSSSILRLARRTLKLLANISLPMIRLQTCMTSISLLHSR</sequence>
<dbReference type="EMBL" id="PKSL01000041">
    <property type="protein sequence ID" value="POW11064.1"/>
    <property type="molecule type" value="Genomic_DNA"/>
</dbReference>
<keyword evidence="1" id="KW-0732">Signal</keyword>
<protein>
    <submittedName>
        <fullName evidence="2">Uncharacterized protein</fullName>
    </submittedName>
</protein>
<reference evidence="2" key="1">
    <citation type="submission" date="2017-12" db="EMBL/GenBank/DDBJ databases">
        <title>Gene loss provides genomic basis for host adaptation in cereal stripe rust fungi.</title>
        <authorList>
            <person name="Xia C."/>
        </authorList>
    </citation>
    <scope>NUCLEOTIDE SEQUENCE [LARGE SCALE GENOMIC DNA]</scope>
    <source>
        <strain evidence="2">93-210</strain>
    </source>
</reference>
<name>A0A2S4VND3_9BASI</name>
<keyword evidence="3" id="KW-1185">Reference proteome</keyword>
<evidence type="ECO:0000313" key="2">
    <source>
        <dbReference type="EMBL" id="POW11064.1"/>
    </source>
</evidence>
<organism evidence="2 3">
    <name type="scientific">Puccinia striiformis</name>
    <dbReference type="NCBI Taxonomy" id="27350"/>
    <lineage>
        <taxon>Eukaryota</taxon>
        <taxon>Fungi</taxon>
        <taxon>Dikarya</taxon>
        <taxon>Basidiomycota</taxon>
        <taxon>Pucciniomycotina</taxon>
        <taxon>Pucciniomycetes</taxon>
        <taxon>Pucciniales</taxon>
        <taxon>Pucciniaceae</taxon>
        <taxon>Puccinia</taxon>
    </lineage>
</organism>
<evidence type="ECO:0000256" key="1">
    <source>
        <dbReference type="SAM" id="SignalP"/>
    </source>
</evidence>
<dbReference type="AlphaFoldDB" id="A0A2S4VND3"/>
<feature type="chain" id="PRO_5015460507" evidence="1">
    <location>
        <begin position="21"/>
        <end position="185"/>
    </location>
</feature>
<dbReference type="Proteomes" id="UP000239156">
    <property type="component" value="Unassembled WGS sequence"/>
</dbReference>
<comment type="caution">
    <text evidence="2">The sequence shown here is derived from an EMBL/GenBank/DDBJ whole genome shotgun (WGS) entry which is preliminary data.</text>
</comment>